<dbReference type="InterPro" id="IPR036388">
    <property type="entry name" value="WH-like_DNA-bd_sf"/>
</dbReference>
<feature type="domain" description="HTH arsR-type" evidence="1">
    <location>
        <begin position="15"/>
        <end position="99"/>
    </location>
</feature>
<dbReference type="InterPro" id="IPR036390">
    <property type="entry name" value="WH_DNA-bd_sf"/>
</dbReference>
<dbReference type="RefSeq" id="WP_330198800.1">
    <property type="nucleotide sequence ID" value="NZ_JAZDRP010000004.1"/>
</dbReference>
<dbReference type="InterPro" id="IPR011991">
    <property type="entry name" value="ArsR-like_HTH"/>
</dbReference>
<keyword evidence="3" id="KW-1185">Reference proteome</keyword>
<name>A0ABU7LQE3_9PROT</name>
<organism evidence="2 3">
    <name type="scientific">Hyphobacterium lacteum</name>
    <dbReference type="NCBI Taxonomy" id="3116575"/>
    <lineage>
        <taxon>Bacteria</taxon>
        <taxon>Pseudomonadati</taxon>
        <taxon>Pseudomonadota</taxon>
        <taxon>Alphaproteobacteria</taxon>
        <taxon>Maricaulales</taxon>
        <taxon>Maricaulaceae</taxon>
        <taxon>Hyphobacterium</taxon>
    </lineage>
</organism>
<accession>A0ABU7LQE3</accession>
<evidence type="ECO:0000313" key="2">
    <source>
        <dbReference type="EMBL" id="MEE2526136.1"/>
    </source>
</evidence>
<dbReference type="CDD" id="cd00090">
    <property type="entry name" value="HTH_ARSR"/>
    <property type="match status" value="1"/>
</dbReference>
<proteinExistence type="predicted"/>
<dbReference type="EMBL" id="JAZDRP010000004">
    <property type="protein sequence ID" value="MEE2526136.1"/>
    <property type="molecule type" value="Genomic_DNA"/>
</dbReference>
<dbReference type="Proteomes" id="UP001354971">
    <property type="component" value="Unassembled WGS sequence"/>
</dbReference>
<dbReference type="SUPFAM" id="SSF46785">
    <property type="entry name" value="Winged helix' DNA-binding domain"/>
    <property type="match status" value="1"/>
</dbReference>
<dbReference type="InterPro" id="IPR001845">
    <property type="entry name" value="HTH_ArsR_DNA-bd_dom"/>
</dbReference>
<reference evidence="2 3" key="1">
    <citation type="submission" date="2024-01" db="EMBL/GenBank/DDBJ databases">
        <title>Hyphobacterium bacterium isolated from marine sediment.</title>
        <authorList>
            <person name="Zhao S."/>
        </authorList>
    </citation>
    <scope>NUCLEOTIDE SEQUENCE [LARGE SCALE GENOMIC DNA]</scope>
    <source>
        <strain evidence="3">HN65</strain>
    </source>
</reference>
<protein>
    <submittedName>
        <fullName evidence="2">Helix-turn-helix domain-containing protein</fullName>
    </submittedName>
</protein>
<gene>
    <name evidence="2" type="ORF">V0U79_07140</name>
</gene>
<dbReference type="Pfam" id="PF12840">
    <property type="entry name" value="HTH_20"/>
    <property type="match status" value="1"/>
</dbReference>
<dbReference type="Gene3D" id="1.10.10.10">
    <property type="entry name" value="Winged helix-like DNA-binding domain superfamily/Winged helix DNA-binding domain"/>
    <property type="match status" value="1"/>
</dbReference>
<sequence>MSTTEDTYWILEWEQVMCLASAPRTTIIDRLAADGPMSVDDLSRVIGMKQTAVYHHIHKLEAVGLVVATDRRLLPGARKPQTLYATPAPRMRMARALGRKELRGGVTRCASAVLRQADREFADGFNLSPVHDGSDRNHGFGRQIARPSPEALEKINAHLNAIVELMWQSNTETGQPIAVSWAISPVSDDTNPKSKKGQLR</sequence>
<comment type="caution">
    <text evidence="2">The sequence shown here is derived from an EMBL/GenBank/DDBJ whole genome shotgun (WGS) entry which is preliminary data.</text>
</comment>
<dbReference type="SMART" id="SM00418">
    <property type="entry name" value="HTH_ARSR"/>
    <property type="match status" value="1"/>
</dbReference>
<evidence type="ECO:0000259" key="1">
    <source>
        <dbReference type="SMART" id="SM00418"/>
    </source>
</evidence>
<evidence type="ECO:0000313" key="3">
    <source>
        <dbReference type="Proteomes" id="UP001354971"/>
    </source>
</evidence>